<dbReference type="InterPro" id="IPR005158">
    <property type="entry name" value="BTAD"/>
</dbReference>
<keyword evidence="5" id="KW-0597">Phosphoprotein</keyword>
<dbReference type="SUPFAM" id="SSF46894">
    <property type="entry name" value="C-terminal effector domain of the bipartite response regulators"/>
    <property type="match status" value="1"/>
</dbReference>
<dbReference type="InterPro" id="IPR051677">
    <property type="entry name" value="AfsR-DnrI-RedD_regulator"/>
</dbReference>
<feature type="modified residue" description="4-aspartylphosphate" evidence="5">
    <location>
        <position position="54"/>
    </location>
</feature>
<dbReference type="Proteomes" id="UP000717624">
    <property type="component" value="Unassembled WGS sequence"/>
</dbReference>
<evidence type="ECO:0000313" key="7">
    <source>
        <dbReference type="EMBL" id="MBM7591140.1"/>
    </source>
</evidence>
<dbReference type="GO" id="GO:0006355">
    <property type="term" value="P:regulation of DNA-templated transcription"/>
    <property type="evidence" value="ECO:0007669"/>
    <property type="project" value="InterPro"/>
</dbReference>
<dbReference type="CDD" id="cd17536">
    <property type="entry name" value="REC_YesN-like"/>
    <property type="match status" value="1"/>
</dbReference>
<proteinExistence type="predicted"/>
<sequence>MLNVILVDDEKPGLDLLYKMIRDQTDFQVAGAYTKPSEALAAASALRPHVAFLDIEMPGMNGLELAEKLTELHPGMEVVMVTAFNEYAVQAFRVNAIDYLLKPVSPDEMIRCARKLKSRLTVQTQSESQWEAQTVGFGGFEVLAGDRLEPIHFPTAKVEELLAFLYVHRLTGASKWTICEQLWPMFSPERAEQNLHTTVYRLRKLLAEYRMPFELKQQLGNYRLTGWNHCDFIEFEELSNEAADSKSADKQTLEAAVKLYKGALFEGKPFDWCQPLRERMEQRYCTFAKQLAFKYDEEGEYVRAVELLRSLLERSPFDEDGHEMLLSLYAKQRDQVSFLLHYNKLQQMLHDELGILPGTRIVQLYTEMLKME</sequence>
<keyword evidence="2" id="KW-0805">Transcription regulation</keyword>
<dbReference type="EMBL" id="JAFBEB010000009">
    <property type="protein sequence ID" value="MBM7591140.1"/>
    <property type="molecule type" value="Genomic_DNA"/>
</dbReference>
<gene>
    <name evidence="7" type="ORF">JOD01_002766</name>
</gene>
<dbReference type="InterPro" id="IPR016032">
    <property type="entry name" value="Sig_transdc_resp-reg_C-effctor"/>
</dbReference>
<dbReference type="GO" id="GO:0003677">
    <property type="term" value="F:DNA binding"/>
    <property type="evidence" value="ECO:0007669"/>
    <property type="project" value="UniProtKB-KW"/>
</dbReference>
<dbReference type="Pfam" id="PF00072">
    <property type="entry name" value="Response_reg"/>
    <property type="match status" value="1"/>
</dbReference>
<dbReference type="InterPro" id="IPR001789">
    <property type="entry name" value="Sig_transdc_resp-reg_receiver"/>
</dbReference>
<keyword evidence="4" id="KW-0804">Transcription</keyword>
<dbReference type="Gene3D" id="1.10.10.10">
    <property type="entry name" value="Winged helix-like DNA-binding domain superfamily/Winged helix DNA-binding domain"/>
    <property type="match status" value="1"/>
</dbReference>
<evidence type="ECO:0000313" key="8">
    <source>
        <dbReference type="Proteomes" id="UP000717624"/>
    </source>
</evidence>
<dbReference type="AlphaFoldDB" id="A0A938Y0M1"/>
<evidence type="ECO:0000259" key="6">
    <source>
        <dbReference type="PROSITE" id="PS50110"/>
    </source>
</evidence>
<accession>A0A938Y0M1</accession>
<keyword evidence="1" id="KW-0902">Two-component regulatory system</keyword>
<comment type="caution">
    <text evidence="7">The sequence shown here is derived from an EMBL/GenBank/DDBJ whole genome shotgun (WGS) entry which is preliminary data.</text>
</comment>
<dbReference type="SUPFAM" id="SSF48452">
    <property type="entry name" value="TPR-like"/>
    <property type="match status" value="1"/>
</dbReference>
<evidence type="ECO:0000256" key="3">
    <source>
        <dbReference type="ARBA" id="ARBA00023125"/>
    </source>
</evidence>
<dbReference type="PROSITE" id="PS50110">
    <property type="entry name" value="RESPONSE_REGULATORY"/>
    <property type="match status" value="1"/>
</dbReference>
<evidence type="ECO:0000256" key="1">
    <source>
        <dbReference type="ARBA" id="ARBA00023012"/>
    </source>
</evidence>
<dbReference type="GO" id="GO:0000160">
    <property type="term" value="P:phosphorelay signal transduction system"/>
    <property type="evidence" value="ECO:0007669"/>
    <property type="project" value="UniProtKB-KW"/>
</dbReference>
<dbReference type="SUPFAM" id="SSF52172">
    <property type="entry name" value="CheY-like"/>
    <property type="match status" value="1"/>
</dbReference>
<reference evidence="7" key="1">
    <citation type="submission" date="2021-01" db="EMBL/GenBank/DDBJ databases">
        <title>Genomic Encyclopedia of Type Strains, Phase IV (KMG-IV): sequencing the most valuable type-strain genomes for metagenomic binning, comparative biology and taxonomic classification.</title>
        <authorList>
            <person name="Goeker M."/>
        </authorList>
    </citation>
    <scope>NUCLEOTIDE SEQUENCE</scope>
    <source>
        <strain evidence="7">DSM 25523</strain>
    </source>
</reference>
<protein>
    <submittedName>
        <fullName evidence="7">Two-component SAPR family response regulator</fullName>
    </submittedName>
</protein>
<dbReference type="InterPro" id="IPR011006">
    <property type="entry name" value="CheY-like_superfamily"/>
</dbReference>
<organism evidence="7 8">
    <name type="scientific">Brevibacillus fulvus</name>
    <dbReference type="NCBI Taxonomy" id="1125967"/>
    <lineage>
        <taxon>Bacteria</taxon>
        <taxon>Bacillati</taxon>
        <taxon>Bacillota</taxon>
        <taxon>Bacilli</taxon>
        <taxon>Bacillales</taxon>
        <taxon>Paenibacillaceae</taxon>
        <taxon>Brevibacillus</taxon>
    </lineage>
</organism>
<keyword evidence="8" id="KW-1185">Reference proteome</keyword>
<dbReference type="SMART" id="SM01043">
    <property type="entry name" value="BTAD"/>
    <property type="match status" value="1"/>
</dbReference>
<evidence type="ECO:0000256" key="5">
    <source>
        <dbReference type="PROSITE-ProRule" id="PRU00169"/>
    </source>
</evidence>
<name>A0A938Y0M1_9BACL</name>
<dbReference type="InterPro" id="IPR036388">
    <property type="entry name" value="WH-like_DNA-bd_sf"/>
</dbReference>
<dbReference type="Gene3D" id="3.40.50.2300">
    <property type="match status" value="1"/>
</dbReference>
<keyword evidence="3" id="KW-0238">DNA-binding</keyword>
<dbReference type="SMART" id="SM00448">
    <property type="entry name" value="REC"/>
    <property type="match status" value="1"/>
</dbReference>
<feature type="domain" description="Response regulatory" evidence="6">
    <location>
        <begin position="3"/>
        <end position="117"/>
    </location>
</feature>
<dbReference type="Gene3D" id="1.25.40.10">
    <property type="entry name" value="Tetratricopeptide repeat domain"/>
    <property type="match status" value="1"/>
</dbReference>
<dbReference type="PANTHER" id="PTHR35807">
    <property type="entry name" value="TRANSCRIPTIONAL REGULATOR REDD-RELATED"/>
    <property type="match status" value="1"/>
</dbReference>
<dbReference type="Pfam" id="PF03704">
    <property type="entry name" value="BTAD"/>
    <property type="match status" value="1"/>
</dbReference>
<dbReference type="InterPro" id="IPR011990">
    <property type="entry name" value="TPR-like_helical_dom_sf"/>
</dbReference>
<evidence type="ECO:0000256" key="4">
    <source>
        <dbReference type="ARBA" id="ARBA00023163"/>
    </source>
</evidence>
<dbReference type="RefSeq" id="WP_204518875.1">
    <property type="nucleotide sequence ID" value="NZ_BAABIN010000014.1"/>
</dbReference>
<evidence type="ECO:0000256" key="2">
    <source>
        <dbReference type="ARBA" id="ARBA00023015"/>
    </source>
</evidence>